<reference evidence="1 2" key="1">
    <citation type="submission" date="2016-12" db="EMBL/GenBank/DDBJ databases">
        <authorList>
            <person name="Song W.-J."/>
            <person name="Kurnit D.M."/>
        </authorList>
    </citation>
    <scope>NUCLEOTIDE SEQUENCE [LARGE SCALE GENOMIC DNA]</scope>
    <source>
        <strain evidence="1 2">IMCC3135</strain>
    </source>
</reference>
<dbReference type="OrthoDB" id="6192860at2"/>
<sequence>MAAPAARFRQTLSAPGLIQKLRDTFSQVQDKRRAKSVRHSMPDALMAAFAMFNLKYPSMLRFDTEAHADPRLIHNLKSLFGLDEVPGDTQMREILDRVKPEALRPCFEALHHELQRGKVLEDFIVLGKYYLLAIDGTGQFASNKVSCPHCCVKNRSNGTKEFYHQVLAAVMVHPELKTVLPLAVEPITKRDGDNKNDCERNASKRLLAYLDSAFPHRKFLVVEDALASNGPHVELLGKLGMDFILGVKPDGNQKLFEQVLRRQCDKTLGEWNSEVAANGSCHGYRFTNRLSLNDSHPDLMVNYVEYWEVDKRDKEGNDGK</sequence>
<dbReference type="EMBL" id="CP018632">
    <property type="protein sequence ID" value="ASJ74636.1"/>
    <property type="molecule type" value="Genomic_DNA"/>
</dbReference>
<dbReference type="KEGG" id="gai:IMCC3135_22830"/>
<organism evidence="1 2">
    <name type="scientific">Granulosicoccus antarcticus IMCC3135</name>
    <dbReference type="NCBI Taxonomy" id="1192854"/>
    <lineage>
        <taxon>Bacteria</taxon>
        <taxon>Pseudomonadati</taxon>
        <taxon>Pseudomonadota</taxon>
        <taxon>Gammaproteobacteria</taxon>
        <taxon>Chromatiales</taxon>
        <taxon>Granulosicoccaceae</taxon>
        <taxon>Granulosicoccus</taxon>
    </lineage>
</organism>
<dbReference type="AlphaFoldDB" id="A0A2Z2NSU7"/>
<keyword evidence="2" id="KW-1185">Reference proteome</keyword>
<name>A0A2Z2NSU7_9GAMM</name>
<gene>
    <name evidence="1" type="ORF">IMCC3135_22830</name>
</gene>
<evidence type="ECO:0000313" key="2">
    <source>
        <dbReference type="Proteomes" id="UP000250079"/>
    </source>
</evidence>
<evidence type="ECO:0000313" key="1">
    <source>
        <dbReference type="EMBL" id="ASJ74636.1"/>
    </source>
</evidence>
<dbReference type="Proteomes" id="UP000250079">
    <property type="component" value="Chromosome"/>
</dbReference>
<dbReference type="RefSeq" id="WP_088919635.1">
    <property type="nucleotide sequence ID" value="NZ_CP018632.1"/>
</dbReference>
<protein>
    <submittedName>
        <fullName evidence="1">Uncharacterized protein</fullName>
    </submittedName>
</protein>
<proteinExistence type="predicted"/>
<accession>A0A2Z2NSU7</accession>